<dbReference type="UniPathway" id="UPA00333">
    <property type="reaction ID" value="UER00453"/>
</dbReference>
<dbReference type="GO" id="GO:0019441">
    <property type="term" value="P:L-tryptophan catabolic process to kynurenine"/>
    <property type="evidence" value="ECO:0007669"/>
    <property type="project" value="UniProtKB-UniRule"/>
</dbReference>
<evidence type="ECO:0000313" key="3">
    <source>
        <dbReference type="EMBL" id="KOX70876.1"/>
    </source>
</evidence>
<dbReference type="SUPFAM" id="SSF140959">
    <property type="entry name" value="Indolic compounds 2,3-dioxygenase-like"/>
    <property type="match status" value="1"/>
</dbReference>
<keyword evidence="1 3" id="KW-0223">Dioxygenase</keyword>
<comment type="pathway">
    <text evidence="1">Amino-acid degradation; L-tryptophan degradation via kynurenine pathway; L-kynurenine from L-tryptophan: step 1/2.</text>
</comment>
<keyword evidence="1" id="KW-0349">Heme</keyword>
<comment type="function">
    <text evidence="1">Heme-dependent dioxygenase that catalyzes the oxidative cleavage of the L-tryptophan (L-Trp) pyrrole ring and converts L-tryptophan to N-formyl-L-kynurenine. Catalyzes the oxidative cleavage of the indole moiety.</text>
</comment>
<dbReference type="STRING" id="166423.A0A0M8ZVI9"/>
<proteinExistence type="inferred from homology"/>
<dbReference type="InterPro" id="IPR037217">
    <property type="entry name" value="Trp/Indoleamine_2_3_dOase-like"/>
</dbReference>
<dbReference type="GO" id="GO:0046872">
    <property type="term" value="F:metal ion binding"/>
    <property type="evidence" value="ECO:0007669"/>
    <property type="project" value="UniProtKB-KW"/>
</dbReference>
<feature type="compositionally biased region" description="Acidic residues" evidence="2">
    <location>
        <begin position="8"/>
        <end position="19"/>
    </location>
</feature>
<keyword evidence="1" id="KW-0479">Metal-binding</keyword>
<comment type="pathway">
    <text evidence="1">Pigment biosynthesis; ommochrome biosynthesis.</text>
</comment>
<dbReference type="Pfam" id="PF03301">
    <property type="entry name" value="Trp_dioxygenase"/>
    <property type="match status" value="2"/>
</dbReference>
<dbReference type="HAMAP" id="MF_01972">
    <property type="entry name" value="T23O"/>
    <property type="match status" value="1"/>
</dbReference>
<dbReference type="AlphaFoldDB" id="A0A0M8ZVI9"/>
<protein>
    <recommendedName>
        <fullName evidence="1">Tryptophan 2,3-dioxygenase</fullName>
        <shortName evidence="1">TDO</shortName>
        <ecNumber evidence="1">1.13.11.11</ecNumber>
    </recommendedName>
    <alternativeName>
        <fullName evidence="1">Tryptamin 2,3-dioxygenase</fullName>
    </alternativeName>
    <alternativeName>
        <fullName evidence="1">Tryptophan oxygenase</fullName>
        <shortName evidence="1">TO</shortName>
        <shortName evidence="1">TRPO</shortName>
    </alternativeName>
    <alternativeName>
        <fullName evidence="1">Tryptophan pyrrolase</fullName>
    </alternativeName>
    <alternativeName>
        <fullName evidence="1">Tryptophanase</fullName>
    </alternativeName>
</protein>
<dbReference type="PANTHER" id="PTHR10138">
    <property type="entry name" value="TRYPTOPHAN 2,3-DIOXYGENASE"/>
    <property type="match status" value="1"/>
</dbReference>
<dbReference type="Proteomes" id="UP000053105">
    <property type="component" value="Unassembled WGS sequence"/>
</dbReference>
<dbReference type="PANTHER" id="PTHR10138:SF0">
    <property type="entry name" value="TRYPTOPHAN 2,3-DIOXYGENASE"/>
    <property type="match status" value="1"/>
</dbReference>
<comment type="similarity">
    <text evidence="1">Belongs to the tryptophan 2,3-dioxygenase family.</text>
</comment>
<dbReference type="InterPro" id="IPR004981">
    <property type="entry name" value="Trp_2_3_dOase"/>
</dbReference>
<keyword evidence="1" id="KW-0408">Iron</keyword>
<accession>A0A0M8ZVI9</accession>
<comment type="subunit">
    <text evidence="1">Homotetramer. Dimer of dimers.</text>
</comment>
<dbReference type="EMBL" id="KQ435850">
    <property type="protein sequence ID" value="KOX70876.1"/>
    <property type="molecule type" value="Genomic_DNA"/>
</dbReference>
<dbReference type="GO" id="GO:0006727">
    <property type="term" value="P:ommochrome biosynthetic process"/>
    <property type="evidence" value="ECO:0007669"/>
    <property type="project" value="UniProtKB-UniRule"/>
</dbReference>
<dbReference type="Gene3D" id="1.10.287.3810">
    <property type="match status" value="1"/>
</dbReference>
<organism evidence="3 4">
    <name type="scientific">Melipona quadrifasciata</name>
    <dbReference type="NCBI Taxonomy" id="166423"/>
    <lineage>
        <taxon>Eukaryota</taxon>
        <taxon>Metazoa</taxon>
        <taxon>Ecdysozoa</taxon>
        <taxon>Arthropoda</taxon>
        <taxon>Hexapoda</taxon>
        <taxon>Insecta</taxon>
        <taxon>Pterygota</taxon>
        <taxon>Neoptera</taxon>
        <taxon>Endopterygota</taxon>
        <taxon>Hymenoptera</taxon>
        <taxon>Apocrita</taxon>
        <taxon>Aculeata</taxon>
        <taxon>Apoidea</taxon>
        <taxon>Anthophila</taxon>
        <taxon>Apidae</taxon>
        <taxon>Melipona</taxon>
    </lineage>
</organism>
<dbReference type="OrthoDB" id="447477at2759"/>
<comment type="catalytic activity">
    <reaction evidence="1">
        <text>L-tryptophan + O2 = N-formyl-L-kynurenine</text>
        <dbReference type="Rhea" id="RHEA:24536"/>
        <dbReference type="ChEBI" id="CHEBI:15379"/>
        <dbReference type="ChEBI" id="CHEBI:57912"/>
        <dbReference type="ChEBI" id="CHEBI:58629"/>
        <dbReference type="EC" id="1.13.11.11"/>
    </reaction>
</comment>
<comment type="cofactor">
    <cofactor evidence="1">
        <name>heme</name>
        <dbReference type="ChEBI" id="CHEBI:30413"/>
    </cofactor>
    <text evidence="1">Binds 1 heme group per subunit.</text>
</comment>
<dbReference type="GO" id="GO:0019442">
    <property type="term" value="P:L-tryptophan catabolic process to acetyl-CoA"/>
    <property type="evidence" value="ECO:0007669"/>
    <property type="project" value="TreeGrafter"/>
</dbReference>
<sequence length="432" mass="50120">MACPLSDDIVEDHDQETDQLAEGPGMLYGEYLRLDKILTAQRLLSAEYNKEVHDEHLFIVTHQAYELWFKQIIYELDSVRGLFNSEPSDYDLNGTTNNHTAVPKSRISQVLDESRTLEILKRLNRIVLILKLLVDQVTILETMTPLDFMTFRDYLCPASGFQSLQFRLLENKLGVKQDHRVKYSQSYTRIFGRDPKAIEAIKRSEEEPSLSYLVQKWLARTPGLEPHDFDFWGKYKRSVEKLLVEQEQLTRTHTKEQFRNYHLANINSRKAVFETIFNESLHNALVSRGERKFAYGALQGAVMITLYRDEPRFSQPHQILTALMDIDSLITKWSKILAFLFYPLDNHVLMVQRMIGSQQLGTGGSSGYQYLKSTLSDRYKVFLDLFNLSTFLIPRHMIPPLTKQMKTKLSIACNGWNPDDNQNNSECTMNDT</sequence>
<dbReference type="EC" id="1.13.11.11" evidence="1"/>
<keyword evidence="1" id="KW-0823">Tryptophan catabolism</keyword>
<feature type="region of interest" description="Disordered" evidence="2">
    <location>
        <begin position="1"/>
        <end position="21"/>
    </location>
</feature>
<comment type="caution">
    <text evidence="1">Lacks conserved residue(s) required for the propagation of feature annotation.</text>
</comment>
<name>A0A0M8ZVI9_9HYME</name>
<evidence type="ECO:0000313" key="4">
    <source>
        <dbReference type="Proteomes" id="UP000053105"/>
    </source>
</evidence>
<gene>
    <name evidence="3" type="ORF">WN51_03303</name>
</gene>
<keyword evidence="1" id="KW-0560">Oxidoreductase</keyword>
<dbReference type="Gene3D" id="1.20.58.480">
    <property type="match status" value="1"/>
</dbReference>
<keyword evidence="4" id="KW-1185">Reference proteome</keyword>
<dbReference type="GO" id="GO:0020037">
    <property type="term" value="F:heme binding"/>
    <property type="evidence" value="ECO:0007669"/>
    <property type="project" value="UniProtKB-UniRule"/>
</dbReference>
<evidence type="ECO:0000256" key="1">
    <source>
        <dbReference type="HAMAP-Rule" id="MF_03020"/>
    </source>
</evidence>
<reference evidence="3 4" key="1">
    <citation type="submission" date="2015-07" db="EMBL/GenBank/DDBJ databases">
        <title>The genome of Melipona quadrifasciata.</title>
        <authorList>
            <person name="Pan H."/>
            <person name="Kapheim K."/>
        </authorList>
    </citation>
    <scope>NUCLEOTIDE SEQUENCE [LARGE SCALE GENOMIC DNA]</scope>
    <source>
        <strain evidence="3">0111107301</strain>
        <tissue evidence="3">Whole body</tissue>
    </source>
</reference>
<evidence type="ECO:0000256" key="2">
    <source>
        <dbReference type="SAM" id="MobiDB-lite"/>
    </source>
</evidence>
<dbReference type="GO" id="GO:0004833">
    <property type="term" value="F:L-tryptophan 2,3-dioxygenase activity"/>
    <property type="evidence" value="ECO:0007669"/>
    <property type="project" value="UniProtKB-UniRule"/>
</dbReference>
<dbReference type="UniPathway" id="UPA00271"/>